<keyword evidence="4 5" id="KW-0408">Iron</keyword>
<evidence type="ECO:0000256" key="4">
    <source>
        <dbReference type="ARBA" id="ARBA00023004"/>
    </source>
</evidence>
<name>A0AAN6PCM4_9PEZI</name>
<comment type="similarity">
    <text evidence="1">Belongs to the cytochrome P450 family.</text>
</comment>
<dbReference type="SUPFAM" id="SSF48264">
    <property type="entry name" value="Cytochrome P450"/>
    <property type="match status" value="1"/>
</dbReference>
<protein>
    <submittedName>
        <fullName evidence="6">Cytochrome P450 4F5</fullName>
    </submittedName>
</protein>
<dbReference type="GO" id="GO:0004497">
    <property type="term" value="F:monooxygenase activity"/>
    <property type="evidence" value="ECO:0007669"/>
    <property type="project" value="InterPro"/>
</dbReference>
<proteinExistence type="inferred from homology"/>
<dbReference type="InterPro" id="IPR002401">
    <property type="entry name" value="Cyt_P450_E_grp-I"/>
</dbReference>
<feature type="binding site" description="axial binding residue" evidence="5">
    <location>
        <position position="476"/>
    </location>
    <ligand>
        <name>heme</name>
        <dbReference type="ChEBI" id="CHEBI:30413"/>
    </ligand>
    <ligandPart>
        <name>Fe</name>
        <dbReference type="ChEBI" id="CHEBI:18248"/>
    </ligandPart>
</feature>
<dbReference type="EMBL" id="MU854427">
    <property type="protein sequence ID" value="KAK4038499.1"/>
    <property type="molecule type" value="Genomic_DNA"/>
</dbReference>
<dbReference type="PANTHER" id="PTHR24305:SF166">
    <property type="entry name" value="CYTOCHROME P450 12A4, MITOCHONDRIAL-RELATED"/>
    <property type="match status" value="1"/>
</dbReference>
<evidence type="ECO:0000256" key="1">
    <source>
        <dbReference type="ARBA" id="ARBA00010617"/>
    </source>
</evidence>
<dbReference type="GO" id="GO:0020037">
    <property type="term" value="F:heme binding"/>
    <property type="evidence" value="ECO:0007669"/>
    <property type="project" value="InterPro"/>
</dbReference>
<dbReference type="AlphaFoldDB" id="A0AAN6PCM4"/>
<organism evidence="6 7">
    <name type="scientific">Parachaetomium inaequale</name>
    <dbReference type="NCBI Taxonomy" id="2588326"/>
    <lineage>
        <taxon>Eukaryota</taxon>
        <taxon>Fungi</taxon>
        <taxon>Dikarya</taxon>
        <taxon>Ascomycota</taxon>
        <taxon>Pezizomycotina</taxon>
        <taxon>Sordariomycetes</taxon>
        <taxon>Sordariomycetidae</taxon>
        <taxon>Sordariales</taxon>
        <taxon>Chaetomiaceae</taxon>
        <taxon>Parachaetomium</taxon>
    </lineage>
</organism>
<accession>A0AAN6PCM4</accession>
<dbReference type="GO" id="GO:0005506">
    <property type="term" value="F:iron ion binding"/>
    <property type="evidence" value="ECO:0007669"/>
    <property type="project" value="InterPro"/>
</dbReference>
<evidence type="ECO:0000256" key="5">
    <source>
        <dbReference type="PIRSR" id="PIRSR602401-1"/>
    </source>
</evidence>
<dbReference type="InterPro" id="IPR036396">
    <property type="entry name" value="Cyt_P450_sf"/>
</dbReference>
<dbReference type="InterPro" id="IPR001128">
    <property type="entry name" value="Cyt_P450"/>
</dbReference>
<sequence>MDAASFLERLLRLDVQHVLAAVLGVYLAQLVAYKAYRVFFYPYFVSPLRRLPGPKNHHFLIGHVLNQIRSGHPNEPYLSWMRQWPKTPHGLIRYLDVGNSDAVLATSLAAHKEILHDKCYSFQKPAFFKRLIADMVGFGLVFTEGEEHKRQRRLLAGLFSPGNLRALVELFRDKARHLSNLLEQIIDTEDGAVDVVSLYSKIMLDIMGVFALGVELGNLQPANNTADTSFDECYHELFDPDSWGQILMGLNAVFPVRWLPFEANRRFKQARDTVRDQLMAIIQDRIRTVGEWKAAGMDSNAYRGKDLLTFMVAEKYYADSDRWTEGYIMEQILTFLAAGHETTAGALTWGTQLMIEHPDEAKRLRAEVDELLRREPVPAQRSIESLPYLHNFTREVLRLQAPGVNVAREAIEDVVVQGVVLPKGTTVLIQPAVVQRNPTIWGPDCDEFRPDRWDRLEGEAADPWAFATFALGPRVCIGKAMTMLEFKIILIELVSRFDFEGLVAGAKLSNIKLINPSPLLRPEGGLRVRVKRRRA</sequence>
<evidence type="ECO:0000256" key="2">
    <source>
        <dbReference type="ARBA" id="ARBA00022617"/>
    </source>
</evidence>
<dbReference type="InterPro" id="IPR050121">
    <property type="entry name" value="Cytochrome_P450_monoxygenase"/>
</dbReference>
<evidence type="ECO:0000313" key="6">
    <source>
        <dbReference type="EMBL" id="KAK4038499.1"/>
    </source>
</evidence>
<keyword evidence="3 5" id="KW-0479">Metal-binding</keyword>
<dbReference type="Proteomes" id="UP001303115">
    <property type="component" value="Unassembled WGS sequence"/>
</dbReference>
<dbReference type="PANTHER" id="PTHR24305">
    <property type="entry name" value="CYTOCHROME P450"/>
    <property type="match status" value="1"/>
</dbReference>
<keyword evidence="2 5" id="KW-0349">Heme</keyword>
<gene>
    <name evidence="6" type="ORF">C8A01DRAFT_17426</name>
</gene>
<dbReference type="Gene3D" id="1.10.630.10">
    <property type="entry name" value="Cytochrome P450"/>
    <property type="match status" value="1"/>
</dbReference>
<evidence type="ECO:0000313" key="7">
    <source>
        <dbReference type="Proteomes" id="UP001303115"/>
    </source>
</evidence>
<dbReference type="Pfam" id="PF00067">
    <property type="entry name" value="p450"/>
    <property type="match status" value="1"/>
</dbReference>
<evidence type="ECO:0000256" key="3">
    <source>
        <dbReference type="ARBA" id="ARBA00022723"/>
    </source>
</evidence>
<comment type="caution">
    <text evidence="6">The sequence shown here is derived from an EMBL/GenBank/DDBJ whole genome shotgun (WGS) entry which is preliminary data.</text>
</comment>
<dbReference type="PRINTS" id="PR00463">
    <property type="entry name" value="EP450I"/>
</dbReference>
<reference evidence="7" key="1">
    <citation type="journal article" date="2023" name="Mol. Phylogenet. Evol.">
        <title>Genome-scale phylogeny and comparative genomics of the fungal order Sordariales.</title>
        <authorList>
            <person name="Hensen N."/>
            <person name="Bonometti L."/>
            <person name="Westerberg I."/>
            <person name="Brannstrom I.O."/>
            <person name="Guillou S."/>
            <person name="Cros-Aarteil S."/>
            <person name="Calhoun S."/>
            <person name="Haridas S."/>
            <person name="Kuo A."/>
            <person name="Mondo S."/>
            <person name="Pangilinan J."/>
            <person name="Riley R."/>
            <person name="LaButti K."/>
            <person name="Andreopoulos B."/>
            <person name="Lipzen A."/>
            <person name="Chen C."/>
            <person name="Yan M."/>
            <person name="Daum C."/>
            <person name="Ng V."/>
            <person name="Clum A."/>
            <person name="Steindorff A."/>
            <person name="Ohm R.A."/>
            <person name="Martin F."/>
            <person name="Silar P."/>
            <person name="Natvig D.O."/>
            <person name="Lalanne C."/>
            <person name="Gautier V."/>
            <person name="Ament-Velasquez S.L."/>
            <person name="Kruys A."/>
            <person name="Hutchinson M.I."/>
            <person name="Powell A.J."/>
            <person name="Barry K."/>
            <person name="Miller A.N."/>
            <person name="Grigoriev I.V."/>
            <person name="Debuchy R."/>
            <person name="Gladieux P."/>
            <person name="Hiltunen Thoren M."/>
            <person name="Johannesson H."/>
        </authorList>
    </citation>
    <scope>NUCLEOTIDE SEQUENCE [LARGE SCALE GENOMIC DNA]</scope>
    <source>
        <strain evidence="7">CBS 284.82</strain>
    </source>
</reference>
<dbReference type="GO" id="GO:0016705">
    <property type="term" value="F:oxidoreductase activity, acting on paired donors, with incorporation or reduction of molecular oxygen"/>
    <property type="evidence" value="ECO:0007669"/>
    <property type="project" value="InterPro"/>
</dbReference>
<keyword evidence="7" id="KW-1185">Reference proteome</keyword>
<comment type="cofactor">
    <cofactor evidence="5">
        <name>heme</name>
        <dbReference type="ChEBI" id="CHEBI:30413"/>
    </cofactor>
</comment>
<dbReference type="PRINTS" id="PR00385">
    <property type="entry name" value="P450"/>
</dbReference>